<dbReference type="InterPro" id="IPR036097">
    <property type="entry name" value="HisK_dim/P_sf"/>
</dbReference>
<dbReference type="Gene3D" id="1.10.287.130">
    <property type="match status" value="1"/>
</dbReference>
<keyword evidence="7" id="KW-0067">ATP-binding</keyword>
<dbReference type="EMBL" id="CZQC01000061">
    <property type="protein sequence ID" value="CUS42108.1"/>
    <property type="molecule type" value="Genomic_DNA"/>
</dbReference>
<evidence type="ECO:0000256" key="4">
    <source>
        <dbReference type="ARBA" id="ARBA00022679"/>
    </source>
</evidence>
<dbReference type="FunFam" id="1.10.287.130:FF:000002">
    <property type="entry name" value="Two-component osmosensing histidine kinase"/>
    <property type="match status" value="1"/>
</dbReference>
<evidence type="ECO:0000256" key="3">
    <source>
        <dbReference type="ARBA" id="ARBA00022553"/>
    </source>
</evidence>
<dbReference type="InterPro" id="IPR004358">
    <property type="entry name" value="Sig_transdc_His_kin-like_C"/>
</dbReference>
<evidence type="ECO:0000259" key="12">
    <source>
        <dbReference type="PROSITE" id="PS50112"/>
    </source>
</evidence>
<dbReference type="NCBIfam" id="TIGR00229">
    <property type="entry name" value="sensory_box"/>
    <property type="match status" value="1"/>
</dbReference>
<dbReference type="CDD" id="cd00130">
    <property type="entry name" value="PAS"/>
    <property type="match status" value="1"/>
</dbReference>
<dbReference type="Pfam" id="PF02518">
    <property type="entry name" value="HATPase_c"/>
    <property type="match status" value="1"/>
</dbReference>
<evidence type="ECO:0000256" key="7">
    <source>
        <dbReference type="ARBA" id="ARBA00022840"/>
    </source>
</evidence>
<dbReference type="Gene3D" id="3.30.565.10">
    <property type="entry name" value="Histidine kinase-like ATPase, C-terminal domain"/>
    <property type="match status" value="1"/>
</dbReference>
<feature type="domain" description="PAS" evidence="12">
    <location>
        <begin position="308"/>
        <end position="369"/>
    </location>
</feature>
<dbReference type="PANTHER" id="PTHR45339:SF1">
    <property type="entry name" value="HYBRID SIGNAL TRANSDUCTION HISTIDINE KINASE J"/>
    <property type="match status" value="1"/>
</dbReference>
<feature type="domain" description="Response regulatory" evidence="11">
    <location>
        <begin position="702"/>
        <end position="819"/>
    </location>
</feature>
<dbReference type="SUPFAM" id="SSF47384">
    <property type="entry name" value="Homodimeric domain of signal transducing histidine kinase"/>
    <property type="match status" value="1"/>
</dbReference>
<dbReference type="Pfam" id="PF08448">
    <property type="entry name" value="PAS_4"/>
    <property type="match status" value="2"/>
</dbReference>
<evidence type="ECO:0000256" key="5">
    <source>
        <dbReference type="ARBA" id="ARBA00022741"/>
    </source>
</evidence>
<evidence type="ECO:0000256" key="9">
    <source>
        <dbReference type="SAM" id="Phobius"/>
    </source>
</evidence>
<keyword evidence="6 13" id="KW-0418">Kinase</keyword>
<dbReference type="InterPro" id="IPR011006">
    <property type="entry name" value="CheY-like_superfamily"/>
</dbReference>
<evidence type="ECO:0000259" key="10">
    <source>
        <dbReference type="PROSITE" id="PS50109"/>
    </source>
</evidence>
<name>A0A160TEC3_9ZZZZ</name>
<dbReference type="Gene3D" id="3.40.50.2300">
    <property type="match status" value="1"/>
</dbReference>
<evidence type="ECO:0000256" key="6">
    <source>
        <dbReference type="ARBA" id="ARBA00022777"/>
    </source>
</evidence>
<dbReference type="SUPFAM" id="SSF55785">
    <property type="entry name" value="PYP-like sensor domain (PAS domain)"/>
    <property type="match status" value="2"/>
</dbReference>
<dbReference type="InterPro" id="IPR003594">
    <property type="entry name" value="HATPase_dom"/>
</dbReference>
<dbReference type="Gene3D" id="3.30.450.20">
    <property type="entry name" value="PAS domain"/>
    <property type="match status" value="2"/>
</dbReference>
<dbReference type="InterPro" id="IPR035965">
    <property type="entry name" value="PAS-like_dom_sf"/>
</dbReference>
<dbReference type="CDD" id="cd17546">
    <property type="entry name" value="REC_hyHK_CKI1_RcsC-like"/>
    <property type="match status" value="1"/>
</dbReference>
<keyword evidence="4" id="KW-0808">Transferase</keyword>
<proteinExistence type="predicted"/>
<dbReference type="EC" id="2.7.13.3" evidence="2"/>
<dbReference type="Pfam" id="PF00512">
    <property type="entry name" value="HisKA"/>
    <property type="match status" value="1"/>
</dbReference>
<comment type="catalytic activity">
    <reaction evidence="1">
        <text>ATP + protein L-histidine = ADP + protein N-phospho-L-histidine.</text>
        <dbReference type="EC" id="2.7.13.3"/>
    </reaction>
</comment>
<dbReference type="Pfam" id="PF00072">
    <property type="entry name" value="Response_reg"/>
    <property type="match status" value="1"/>
</dbReference>
<dbReference type="PRINTS" id="PR00344">
    <property type="entry name" value="BCTRLSENSOR"/>
</dbReference>
<dbReference type="AlphaFoldDB" id="A0A160TEC3"/>
<evidence type="ECO:0000313" key="13">
    <source>
        <dbReference type="EMBL" id="CUS42108.1"/>
    </source>
</evidence>
<dbReference type="InterPro" id="IPR005467">
    <property type="entry name" value="His_kinase_dom"/>
</dbReference>
<keyword evidence="9" id="KW-0812">Transmembrane</keyword>
<dbReference type="InterPro" id="IPR000014">
    <property type="entry name" value="PAS"/>
</dbReference>
<protein>
    <recommendedName>
        <fullName evidence="2">histidine kinase</fullName>
        <ecNumber evidence="2">2.7.13.3</ecNumber>
    </recommendedName>
</protein>
<evidence type="ECO:0000256" key="2">
    <source>
        <dbReference type="ARBA" id="ARBA00012438"/>
    </source>
</evidence>
<dbReference type="CDD" id="cd00082">
    <property type="entry name" value="HisKA"/>
    <property type="match status" value="1"/>
</dbReference>
<keyword evidence="9" id="KW-1133">Transmembrane helix</keyword>
<dbReference type="PANTHER" id="PTHR45339">
    <property type="entry name" value="HYBRID SIGNAL TRANSDUCTION HISTIDINE KINASE J"/>
    <property type="match status" value="1"/>
</dbReference>
<feature type="transmembrane region" description="Helical" evidence="9">
    <location>
        <begin position="153"/>
        <end position="173"/>
    </location>
</feature>
<dbReference type="InterPro" id="IPR013656">
    <property type="entry name" value="PAS_4"/>
</dbReference>
<keyword evidence="5" id="KW-0547">Nucleotide-binding</keyword>
<organism evidence="13">
    <name type="scientific">hydrothermal vent metagenome</name>
    <dbReference type="NCBI Taxonomy" id="652676"/>
    <lineage>
        <taxon>unclassified sequences</taxon>
        <taxon>metagenomes</taxon>
        <taxon>ecological metagenomes</taxon>
    </lineage>
</organism>
<dbReference type="SMART" id="SM00388">
    <property type="entry name" value="HisKA"/>
    <property type="match status" value="1"/>
</dbReference>
<dbReference type="InterPro" id="IPR003661">
    <property type="entry name" value="HisK_dim/P_dom"/>
</dbReference>
<feature type="domain" description="Histidine kinase" evidence="10">
    <location>
        <begin position="458"/>
        <end position="679"/>
    </location>
</feature>
<dbReference type="SMART" id="SM00448">
    <property type="entry name" value="REC"/>
    <property type="match status" value="1"/>
</dbReference>
<evidence type="ECO:0000256" key="1">
    <source>
        <dbReference type="ARBA" id="ARBA00000085"/>
    </source>
</evidence>
<dbReference type="SUPFAM" id="SSF55874">
    <property type="entry name" value="ATPase domain of HSP90 chaperone/DNA topoisomerase II/histidine kinase"/>
    <property type="match status" value="1"/>
</dbReference>
<sequence length="829" mass="92535">MTRHLRSLLLLGIGTLTSMVLVSGVVIYANEIHSQTIRIEAWAKAAFEKLHDYSPPTLNRQHIGPLDRPSLISPGQTLQIAEVQDNQLYFWYEQNKTETHIPASLLRDAIAGSKGFRRVTLSSGTYMFYLLPINQQLGLVVGEPITKIRTITLHTWALIVIANAILLIIAGVLSQHIVRPINEKIRRQLLQHSLSWESMSGIALRISSSLYILDANPRFESMFELTTGDRLSDATSKEKSSDLAFYVLQALQERSVIEFECVLVDTQGVKSHWAMSASPWDLDGQESILLYGDDITRHHRMALELQAEQERVNLYLDAMQTLLIICDHDGNVLRMNQQAEDLIAMPGESLHKQPIWSLLRTDDRDRLKSLWQRLPTIDGHPVDQLALISSSGKESTINWQFTVVRYPDSEHIDILMAGLDVTESIANQQALEVANRQIREALNTAKNANRTKSIFLASMSHEIRTPMNGMLGAAELLLDSPLDKEQSGYVDIIHSSCHVLLDIINDILDLSKIESGKLEIEAVDFDLNQLLNDLFHLFHQPARNKELALIYRFDNQIPTIWRGDPKRIRQIVTNLLSNAVKFTHQGHIELHAEGKRLDGDSYQLQIHVNDTGIGIPPSKQEQIFSAFRQADTSTSRQYGGTGLGLTICRHLAVAMGGNITLKTAANKGSSFTLSLALPLGDANKLQILQPSTVRPVIDFRTKILLAEDNPVNQKIAEKMLTRMGLRCTSVNNGQEAVRAVIKSNFDLILMDVNMPILDGISATQQIRDLGAAKSTIPILALTANAMMEDRQRCLDAGMNGFISKPIRMDSLRAAIASLLPNVTQDKSES</sequence>
<dbReference type="SMART" id="SM00091">
    <property type="entry name" value="PAS"/>
    <property type="match status" value="2"/>
</dbReference>
<evidence type="ECO:0000256" key="8">
    <source>
        <dbReference type="ARBA" id="ARBA00023012"/>
    </source>
</evidence>
<keyword evidence="9" id="KW-0472">Membrane</keyword>
<evidence type="ECO:0000259" key="11">
    <source>
        <dbReference type="PROSITE" id="PS50110"/>
    </source>
</evidence>
<keyword evidence="8" id="KW-0902">Two-component regulatory system</keyword>
<accession>A0A160TEC3</accession>
<dbReference type="FunFam" id="3.30.565.10:FF:000010">
    <property type="entry name" value="Sensor histidine kinase RcsC"/>
    <property type="match status" value="1"/>
</dbReference>
<dbReference type="InterPro" id="IPR001789">
    <property type="entry name" value="Sig_transdc_resp-reg_receiver"/>
</dbReference>
<dbReference type="SUPFAM" id="SSF52172">
    <property type="entry name" value="CheY-like"/>
    <property type="match status" value="1"/>
</dbReference>
<dbReference type="SMART" id="SM00387">
    <property type="entry name" value="HATPase_c"/>
    <property type="match status" value="1"/>
</dbReference>
<dbReference type="PROSITE" id="PS50110">
    <property type="entry name" value="RESPONSE_REGULATORY"/>
    <property type="match status" value="1"/>
</dbReference>
<dbReference type="GO" id="GO:0005524">
    <property type="term" value="F:ATP binding"/>
    <property type="evidence" value="ECO:0007669"/>
    <property type="project" value="UniProtKB-KW"/>
</dbReference>
<dbReference type="PROSITE" id="PS50109">
    <property type="entry name" value="HIS_KIN"/>
    <property type="match status" value="1"/>
</dbReference>
<dbReference type="GO" id="GO:0000155">
    <property type="term" value="F:phosphorelay sensor kinase activity"/>
    <property type="evidence" value="ECO:0007669"/>
    <property type="project" value="InterPro"/>
</dbReference>
<keyword evidence="3" id="KW-0597">Phosphoprotein</keyword>
<reference evidence="13" key="1">
    <citation type="submission" date="2015-10" db="EMBL/GenBank/DDBJ databases">
        <authorList>
            <person name="Gilbert D.G."/>
        </authorList>
    </citation>
    <scope>NUCLEOTIDE SEQUENCE</scope>
</reference>
<dbReference type="PROSITE" id="PS50112">
    <property type="entry name" value="PAS"/>
    <property type="match status" value="1"/>
</dbReference>
<gene>
    <name evidence="13" type="ORF">MGWOODY_Tha1390</name>
</gene>
<dbReference type="CDD" id="cd16922">
    <property type="entry name" value="HATPase_EvgS-ArcB-TorS-like"/>
    <property type="match status" value="1"/>
</dbReference>
<dbReference type="InterPro" id="IPR036890">
    <property type="entry name" value="HATPase_C_sf"/>
</dbReference>